<keyword evidence="3" id="KW-1185">Reference proteome</keyword>
<dbReference type="InterPro" id="IPR054193">
    <property type="entry name" value="DUF6898"/>
</dbReference>
<organism evidence="2 3">
    <name type="scientific">Pararhodospirillum oryzae</name>
    <dbReference type="NCBI Taxonomy" id="478448"/>
    <lineage>
        <taxon>Bacteria</taxon>
        <taxon>Pseudomonadati</taxon>
        <taxon>Pseudomonadota</taxon>
        <taxon>Alphaproteobacteria</taxon>
        <taxon>Rhodospirillales</taxon>
        <taxon>Rhodospirillaceae</taxon>
        <taxon>Pararhodospirillum</taxon>
    </lineage>
</organism>
<dbReference type="RefSeq" id="WP_147164497.1">
    <property type="nucleotide sequence ID" value="NZ_BJZO01000081.1"/>
</dbReference>
<proteinExistence type="predicted"/>
<dbReference type="Proteomes" id="UP000321567">
    <property type="component" value="Unassembled WGS sequence"/>
</dbReference>
<gene>
    <name evidence="2" type="ORF">ROR02_25980</name>
</gene>
<accession>A0A512HAI6</accession>
<protein>
    <recommendedName>
        <fullName evidence="1">DUF6898 domain-containing protein</fullName>
    </recommendedName>
</protein>
<sequence length="70" mass="7405">MPTPPCPPAPPREVLFEIRQAGAYMRVAALDAATGTEVVMVGPASASLTTLKQNAARKLAYVLARRPASR</sequence>
<feature type="domain" description="DUF6898" evidence="1">
    <location>
        <begin position="11"/>
        <end position="66"/>
    </location>
</feature>
<dbReference type="Pfam" id="PF21839">
    <property type="entry name" value="DUF6898"/>
    <property type="match status" value="1"/>
</dbReference>
<dbReference type="OrthoDB" id="7362394at2"/>
<dbReference type="AlphaFoldDB" id="A0A512HAI6"/>
<evidence type="ECO:0000313" key="2">
    <source>
        <dbReference type="EMBL" id="GEO82467.1"/>
    </source>
</evidence>
<evidence type="ECO:0000313" key="3">
    <source>
        <dbReference type="Proteomes" id="UP000321567"/>
    </source>
</evidence>
<evidence type="ECO:0000259" key="1">
    <source>
        <dbReference type="Pfam" id="PF21839"/>
    </source>
</evidence>
<dbReference type="EMBL" id="BJZO01000081">
    <property type="protein sequence ID" value="GEO82467.1"/>
    <property type="molecule type" value="Genomic_DNA"/>
</dbReference>
<name>A0A512HAI6_9PROT</name>
<reference evidence="2 3" key="1">
    <citation type="submission" date="2019-07" db="EMBL/GenBank/DDBJ databases">
        <title>Whole genome shotgun sequence of Rhodospirillum oryzae NBRC 107573.</title>
        <authorList>
            <person name="Hosoyama A."/>
            <person name="Uohara A."/>
            <person name="Ohji S."/>
            <person name="Ichikawa N."/>
        </authorList>
    </citation>
    <scope>NUCLEOTIDE SEQUENCE [LARGE SCALE GENOMIC DNA]</scope>
    <source>
        <strain evidence="2 3">NBRC 107573</strain>
    </source>
</reference>
<comment type="caution">
    <text evidence="2">The sequence shown here is derived from an EMBL/GenBank/DDBJ whole genome shotgun (WGS) entry which is preliminary data.</text>
</comment>